<keyword evidence="4 7" id="KW-1133">Transmembrane helix</keyword>
<dbReference type="Proteomes" id="UP001457282">
    <property type="component" value="Unassembled WGS sequence"/>
</dbReference>
<dbReference type="PANTHER" id="PTHR10057">
    <property type="entry name" value="PERIPHERAL-TYPE BENZODIAZEPINE RECEPTOR"/>
    <property type="match status" value="1"/>
</dbReference>
<gene>
    <name evidence="8" type="ORF">M0R45_020950</name>
</gene>
<feature type="transmembrane region" description="Helical" evidence="7">
    <location>
        <begin position="49"/>
        <end position="67"/>
    </location>
</feature>
<evidence type="ECO:0000256" key="1">
    <source>
        <dbReference type="ARBA" id="ARBA00004141"/>
    </source>
</evidence>
<feature type="transmembrane region" description="Helical" evidence="7">
    <location>
        <begin position="87"/>
        <end position="108"/>
    </location>
</feature>
<dbReference type="InterPro" id="IPR038330">
    <property type="entry name" value="TspO/MBR-related_sf"/>
</dbReference>
<evidence type="ECO:0000256" key="5">
    <source>
        <dbReference type="ARBA" id="ARBA00023136"/>
    </source>
</evidence>
<protein>
    <recommendedName>
        <fullName evidence="10">Translocator protein homolog</fullName>
    </recommendedName>
</protein>
<dbReference type="Pfam" id="PF03073">
    <property type="entry name" value="TspO_MBR"/>
    <property type="match status" value="1"/>
</dbReference>
<comment type="caution">
    <text evidence="8">The sequence shown here is derived from an EMBL/GenBank/DDBJ whole genome shotgun (WGS) entry which is preliminary data.</text>
</comment>
<dbReference type="EMBL" id="JBEDUW010000004">
    <property type="protein sequence ID" value="KAK9933774.1"/>
    <property type="molecule type" value="Genomic_DNA"/>
</dbReference>
<evidence type="ECO:0000256" key="4">
    <source>
        <dbReference type="ARBA" id="ARBA00022989"/>
    </source>
</evidence>
<evidence type="ECO:0000256" key="7">
    <source>
        <dbReference type="SAM" id="Phobius"/>
    </source>
</evidence>
<organism evidence="8 9">
    <name type="scientific">Rubus argutus</name>
    <name type="common">Southern blackberry</name>
    <dbReference type="NCBI Taxonomy" id="59490"/>
    <lineage>
        <taxon>Eukaryota</taxon>
        <taxon>Viridiplantae</taxon>
        <taxon>Streptophyta</taxon>
        <taxon>Embryophyta</taxon>
        <taxon>Tracheophyta</taxon>
        <taxon>Spermatophyta</taxon>
        <taxon>Magnoliopsida</taxon>
        <taxon>eudicotyledons</taxon>
        <taxon>Gunneridae</taxon>
        <taxon>Pentapetalae</taxon>
        <taxon>rosids</taxon>
        <taxon>fabids</taxon>
        <taxon>Rosales</taxon>
        <taxon>Rosaceae</taxon>
        <taxon>Rosoideae</taxon>
        <taxon>Rosoideae incertae sedis</taxon>
        <taxon>Rubus</taxon>
    </lineage>
</organism>
<dbReference type="FunFam" id="1.20.1260.100:FF:000001">
    <property type="entry name" value="translocator protein 2"/>
    <property type="match status" value="1"/>
</dbReference>
<evidence type="ECO:0000256" key="2">
    <source>
        <dbReference type="ARBA" id="ARBA00007524"/>
    </source>
</evidence>
<dbReference type="InterPro" id="IPR004307">
    <property type="entry name" value="TspO_MBR"/>
</dbReference>
<keyword evidence="9" id="KW-1185">Reference proteome</keyword>
<feature type="compositionally biased region" description="Polar residues" evidence="6">
    <location>
        <begin position="1"/>
        <end position="15"/>
    </location>
</feature>
<feature type="transmembrane region" description="Helical" evidence="7">
    <location>
        <begin position="120"/>
        <end position="139"/>
    </location>
</feature>
<keyword evidence="5 7" id="KW-0472">Membrane</keyword>
<comment type="subcellular location">
    <subcellularLocation>
        <location evidence="1">Membrane</location>
        <topology evidence="1">Multi-pass membrane protein</topology>
    </subcellularLocation>
</comment>
<accession>A0AAW1XBT7</accession>
<dbReference type="AlphaFoldDB" id="A0AAW1XBT7"/>
<reference evidence="8 9" key="1">
    <citation type="journal article" date="2023" name="G3 (Bethesda)">
        <title>A chromosome-length genome assembly and annotation of blackberry (Rubus argutus, cv. 'Hillquist').</title>
        <authorList>
            <person name="Bruna T."/>
            <person name="Aryal R."/>
            <person name="Dudchenko O."/>
            <person name="Sargent D.J."/>
            <person name="Mead D."/>
            <person name="Buti M."/>
            <person name="Cavallini A."/>
            <person name="Hytonen T."/>
            <person name="Andres J."/>
            <person name="Pham M."/>
            <person name="Weisz D."/>
            <person name="Mascagni F."/>
            <person name="Usai G."/>
            <person name="Natali L."/>
            <person name="Bassil N."/>
            <person name="Fernandez G.E."/>
            <person name="Lomsadze A."/>
            <person name="Armour M."/>
            <person name="Olukolu B."/>
            <person name="Poorten T."/>
            <person name="Britton C."/>
            <person name="Davik J."/>
            <person name="Ashrafi H."/>
            <person name="Aiden E.L."/>
            <person name="Borodovsky M."/>
            <person name="Worthington M."/>
        </authorList>
    </citation>
    <scope>NUCLEOTIDE SEQUENCE [LARGE SCALE GENOMIC DNA]</scope>
    <source>
        <strain evidence="8">PI 553951</strain>
    </source>
</reference>
<sequence length="198" mass="21621">MASNTLQHRFTNDQQPPLNIPPIPTKPMSTTITKQGGNKAKAQRALRSLAIGIAVPFVLSMTIILVFGSGTKYRALSKPFWFPPVWLIHIASLGSSILMGLAAWLVWADGGFHSQSNSNSMFFYIAQISLSVVWGPVVLVFGAAWIGLVLCLVHFGTLIACYMSFRDVNPFAKDLVKPCLAWVGYLTIVNCHLVCVGI</sequence>
<evidence type="ECO:0008006" key="10">
    <source>
        <dbReference type="Google" id="ProtNLM"/>
    </source>
</evidence>
<dbReference type="CDD" id="cd15904">
    <property type="entry name" value="TSPO_MBR"/>
    <property type="match status" value="1"/>
</dbReference>
<feature type="region of interest" description="Disordered" evidence="6">
    <location>
        <begin position="1"/>
        <end position="22"/>
    </location>
</feature>
<comment type="similarity">
    <text evidence="2">Belongs to the TspO/BZRP family.</text>
</comment>
<dbReference type="PANTHER" id="PTHR10057:SF6">
    <property type="entry name" value="TRANSLOCATOR PROTEIN HOMOLOG"/>
    <property type="match status" value="1"/>
</dbReference>
<proteinExistence type="inferred from homology"/>
<evidence type="ECO:0000313" key="9">
    <source>
        <dbReference type="Proteomes" id="UP001457282"/>
    </source>
</evidence>
<keyword evidence="3 7" id="KW-0812">Transmembrane</keyword>
<dbReference type="Gene3D" id="1.20.1260.100">
    <property type="entry name" value="TspO/MBR protein"/>
    <property type="match status" value="1"/>
</dbReference>
<evidence type="ECO:0000256" key="3">
    <source>
        <dbReference type="ARBA" id="ARBA00022692"/>
    </source>
</evidence>
<dbReference type="GO" id="GO:0016020">
    <property type="term" value="C:membrane"/>
    <property type="evidence" value="ECO:0007669"/>
    <property type="project" value="UniProtKB-SubCell"/>
</dbReference>
<feature type="transmembrane region" description="Helical" evidence="7">
    <location>
        <begin position="145"/>
        <end position="165"/>
    </location>
</feature>
<evidence type="ECO:0000256" key="6">
    <source>
        <dbReference type="SAM" id="MobiDB-lite"/>
    </source>
</evidence>
<name>A0AAW1XBT7_RUBAR</name>
<evidence type="ECO:0000313" key="8">
    <source>
        <dbReference type="EMBL" id="KAK9933774.1"/>
    </source>
</evidence>